<proteinExistence type="predicted"/>
<keyword evidence="1" id="KW-0150">Chloroplast</keyword>
<protein>
    <submittedName>
        <fullName evidence="1">Uncharacterized protein</fullName>
    </submittedName>
</protein>
<dbReference type="AlphaFoldDB" id="G3LUY0"/>
<dbReference type="RefSeq" id="YP_004891584.1">
    <property type="nucleotide sequence ID" value="NC_016068.1"/>
</dbReference>
<organism evidence="1">
    <name type="scientific">Nicotiana undulata</name>
    <dbReference type="NCBI Taxonomy" id="118713"/>
    <lineage>
        <taxon>Eukaryota</taxon>
        <taxon>Viridiplantae</taxon>
        <taxon>Streptophyta</taxon>
        <taxon>Embryophyta</taxon>
        <taxon>Tracheophyta</taxon>
        <taxon>Spermatophyta</taxon>
        <taxon>Magnoliopsida</taxon>
        <taxon>eudicotyledons</taxon>
        <taxon>Gunneridae</taxon>
        <taxon>Pentapetalae</taxon>
        <taxon>asterids</taxon>
        <taxon>lamiids</taxon>
        <taxon>Solanales</taxon>
        <taxon>Solanaceae</taxon>
        <taxon>Nicotianoideae</taxon>
        <taxon>Nicotianeae</taxon>
        <taxon>Nicotiana</taxon>
    </lineage>
</organism>
<evidence type="ECO:0000313" key="1">
    <source>
        <dbReference type="EMBL" id="AEO95543.1"/>
    </source>
</evidence>
<keyword evidence="1" id="KW-0934">Plastid</keyword>
<name>G3LUY0_9SOLA</name>
<reference evidence="1" key="1">
    <citation type="journal article" date="2012" name="Proc. Natl. Acad. Sci. U.S.A.">
        <title>Cell-to-cell movement of plastids in plants.</title>
        <authorList>
            <person name="Thyssen G."/>
            <person name="Svab Z."/>
            <person name="Maliga P."/>
        </authorList>
    </citation>
    <scope>NUCLEOTIDE SEQUENCE</scope>
</reference>
<dbReference type="EMBL" id="JN563929">
    <property type="protein sequence ID" value="AEO95543.1"/>
    <property type="molecule type" value="Genomic_DNA"/>
</dbReference>
<geneLocation type="chloroplast" evidence="1"/>
<sequence length="90" mass="10422">MIPDVILDVKNKRKRVFPCLIFQFSYDLVYSTHLTKNKNKGFRNLKKKNQVSNGKRGIRTLGTINSYNGLAIRRFSPLSHLSQLKKIITT</sequence>
<dbReference type="GeneID" id="11258655"/>
<accession>G3LUY0</accession>